<evidence type="ECO:0000313" key="2">
    <source>
        <dbReference type="EMBL" id="AII97772.1"/>
    </source>
</evidence>
<name>A0A076KZH3_NEPPI</name>
<keyword evidence="1" id="KW-0472">Membrane</keyword>
<dbReference type="EMBL" id="KF433448">
    <property type="protein sequence ID" value="AII97772.1"/>
    <property type="molecule type" value="mRNA"/>
</dbReference>
<accession>A0A076KZH3</accession>
<protein>
    <submittedName>
        <fullName evidence="2">BLTX394</fullName>
    </submittedName>
</protein>
<organism evidence="2">
    <name type="scientific">Nephila pilipes</name>
    <name type="common">Giant wood spider</name>
    <name type="synonym">Nephila maculata</name>
    <dbReference type="NCBI Taxonomy" id="299642"/>
    <lineage>
        <taxon>Eukaryota</taxon>
        <taxon>Metazoa</taxon>
        <taxon>Ecdysozoa</taxon>
        <taxon>Arthropoda</taxon>
        <taxon>Chelicerata</taxon>
        <taxon>Arachnida</taxon>
        <taxon>Araneae</taxon>
        <taxon>Araneomorphae</taxon>
        <taxon>Entelegynae</taxon>
        <taxon>Araneoidea</taxon>
        <taxon>Nephilidae</taxon>
        <taxon>Nephila</taxon>
    </lineage>
</organism>
<keyword evidence="1" id="KW-0812">Transmembrane</keyword>
<evidence type="ECO:0000256" key="1">
    <source>
        <dbReference type="SAM" id="Phobius"/>
    </source>
</evidence>
<keyword evidence="1" id="KW-1133">Transmembrane helix</keyword>
<sequence>MYFVMLITICCFESQASNNAKAGIIDICLHLNIKIFSILLLNLQFLAFLIILS</sequence>
<proteinExistence type="evidence at transcript level"/>
<dbReference type="AlphaFoldDB" id="A0A076KZH3"/>
<reference evidence="2" key="1">
    <citation type="submission" date="2013-07" db="EMBL/GenBank/DDBJ databases">
        <title>Nephila pilipes venom gland.</title>
        <authorList>
            <person name="Huo L.J."/>
        </authorList>
    </citation>
    <scope>NUCLEOTIDE SEQUENCE</scope>
    <source>
        <tissue evidence="2">Venom gland</tissue>
    </source>
</reference>
<feature type="transmembrane region" description="Helical" evidence="1">
    <location>
        <begin position="32"/>
        <end position="52"/>
    </location>
</feature>